<dbReference type="EC" id="2.1.1.-" evidence="15"/>
<dbReference type="FunCoup" id="W5MTK6">
    <property type="interactions" value="18"/>
</dbReference>
<dbReference type="KEGG" id="loc:102684313"/>
<evidence type="ECO:0000256" key="4">
    <source>
        <dbReference type="ARBA" id="ARBA00022491"/>
    </source>
</evidence>
<keyword evidence="8 15" id="KW-0949">S-adenosyl-L-methionine</keyword>
<feature type="compositionally biased region" description="Basic and acidic residues" evidence="16">
    <location>
        <begin position="209"/>
        <end position="223"/>
    </location>
</feature>
<keyword evidence="9" id="KW-0156">Chromatin regulator</keyword>
<comment type="similarity">
    <text evidence="2 15">Belongs to the methyltransferase superfamily. RRP8 family.</text>
</comment>
<evidence type="ECO:0000313" key="18">
    <source>
        <dbReference type="Proteomes" id="UP000018468"/>
    </source>
</evidence>
<reference evidence="17" key="3">
    <citation type="submission" date="2025-09" db="UniProtKB">
        <authorList>
            <consortium name="Ensembl"/>
        </authorList>
    </citation>
    <scope>IDENTIFICATION</scope>
</reference>
<dbReference type="OMA" id="DPQAFWV"/>
<evidence type="ECO:0000256" key="13">
    <source>
        <dbReference type="ARBA" id="ARBA00057870"/>
    </source>
</evidence>
<comment type="function">
    <text evidence="13">Essential component of the eNoSC (energy-dependent nucleolar silencing) complex, a complex that mediates silencing of rDNA in response to intracellular energy status and acts by recruiting histone-modifying enzymes. The eNoSC complex is able to sense the energy status of cell: upon glucose starvation, elevation of NAD(+)/NADP(+) ratio activates SIRT1, leading to histone H3 deacetylation followed by dimethylation of H3 at 'Lys-9' (H3K9me2) by SUV39H1 and the formation of silent chromatin in the rDNA locus. In the complex, RRP8 binds to H3K9me2 and probably acts as a methyltransferase. Its substrates are however unknown.</text>
</comment>
<dbReference type="HOGENOM" id="CLU_027694_2_4_1"/>
<dbReference type="Ensembl" id="ENSLOCT00000011733.1">
    <property type="protein sequence ID" value="ENSLOCP00000011715.1"/>
    <property type="gene ID" value="ENSLOCG00000009591.1"/>
</dbReference>
<keyword evidence="18" id="KW-1185">Reference proteome</keyword>
<dbReference type="InterPro" id="IPR042036">
    <property type="entry name" value="RRP8_N"/>
</dbReference>
<dbReference type="Pfam" id="PF05148">
    <property type="entry name" value="Methyltransf_8"/>
    <property type="match status" value="1"/>
</dbReference>
<reference evidence="18" key="1">
    <citation type="submission" date="2011-12" db="EMBL/GenBank/DDBJ databases">
        <title>The Draft Genome of Lepisosteus oculatus.</title>
        <authorList>
            <consortium name="The Broad Institute Genome Assembly &amp; Analysis Group"/>
            <consortium name="Computational R&amp;D Group"/>
            <consortium name="and Sequencing Platform"/>
            <person name="Di Palma F."/>
            <person name="Alfoldi J."/>
            <person name="Johnson J."/>
            <person name="Berlin A."/>
            <person name="Gnerre S."/>
            <person name="Jaffe D."/>
            <person name="MacCallum I."/>
            <person name="Young S."/>
            <person name="Walker B.J."/>
            <person name="Lander E.S."/>
            <person name="Lindblad-Toh K."/>
        </authorList>
    </citation>
    <scope>NUCLEOTIDE SEQUENCE [LARGE SCALE GENOMIC DNA]</scope>
</reference>
<proteinExistence type="inferred from homology"/>
<evidence type="ECO:0000256" key="8">
    <source>
        <dbReference type="ARBA" id="ARBA00022691"/>
    </source>
</evidence>
<dbReference type="InParanoid" id="W5MTK6"/>
<dbReference type="GO" id="GO:0046015">
    <property type="term" value="P:regulation of transcription by glucose"/>
    <property type="evidence" value="ECO:0000318"/>
    <property type="project" value="GO_Central"/>
</dbReference>
<evidence type="ECO:0000256" key="5">
    <source>
        <dbReference type="ARBA" id="ARBA00022552"/>
    </source>
</evidence>
<dbReference type="GO" id="GO:0005730">
    <property type="term" value="C:nucleolus"/>
    <property type="evidence" value="ECO:0000318"/>
    <property type="project" value="GO_Central"/>
</dbReference>
<dbReference type="InterPro" id="IPR029063">
    <property type="entry name" value="SAM-dependent_MTases_sf"/>
</dbReference>
<dbReference type="GO" id="GO:0008168">
    <property type="term" value="F:methyltransferase activity"/>
    <property type="evidence" value="ECO:0007669"/>
    <property type="project" value="UniProtKB-KW"/>
</dbReference>
<dbReference type="GO" id="GO:0042149">
    <property type="term" value="P:cellular response to glucose starvation"/>
    <property type="evidence" value="ECO:0000318"/>
    <property type="project" value="GO_Central"/>
</dbReference>
<dbReference type="OrthoDB" id="10258825at2759"/>
<keyword evidence="11" id="KW-0804">Transcription</keyword>
<accession>W5MTK6</accession>
<dbReference type="Gene3D" id="3.40.50.150">
    <property type="entry name" value="Vaccinia Virus protein VP39"/>
    <property type="match status" value="1"/>
</dbReference>
<dbReference type="GO" id="GO:0032259">
    <property type="term" value="P:methylation"/>
    <property type="evidence" value="ECO:0007669"/>
    <property type="project" value="UniProtKB-KW"/>
</dbReference>
<dbReference type="Bgee" id="ENSLOCG00000009591">
    <property type="expression patterns" value="Expressed in ovary and 13 other cell types or tissues"/>
</dbReference>
<dbReference type="GO" id="GO:0033553">
    <property type="term" value="C:rDNA heterochromatin"/>
    <property type="evidence" value="ECO:0000318"/>
    <property type="project" value="GO_Central"/>
</dbReference>
<evidence type="ECO:0000313" key="17">
    <source>
        <dbReference type="Ensembl" id="ENSLOCP00000011715.1"/>
    </source>
</evidence>
<comment type="subunit">
    <text evidence="14">Component of the eNoSC complex, composed of SIRT1, SUV39H1 and RRP8.</text>
</comment>
<protein>
    <recommendedName>
        <fullName evidence="3 15">Ribosomal RNA-processing protein 8</fullName>
        <ecNumber evidence="15">2.1.1.-</ecNumber>
    </recommendedName>
</protein>
<comment type="subcellular location">
    <subcellularLocation>
        <location evidence="1 15">Nucleus</location>
        <location evidence="1 15">Nucleolus</location>
    </subcellularLocation>
</comment>
<dbReference type="InterPro" id="IPR007823">
    <property type="entry name" value="RRP8"/>
</dbReference>
<comment type="function">
    <text evidence="15">Probable methyltransferase required to silence rDNA.</text>
</comment>
<keyword evidence="5 15" id="KW-0698">rRNA processing</keyword>
<dbReference type="eggNOG" id="KOG3045">
    <property type="taxonomic scope" value="Eukaryota"/>
</dbReference>
<evidence type="ECO:0000256" key="9">
    <source>
        <dbReference type="ARBA" id="ARBA00022853"/>
    </source>
</evidence>
<feature type="compositionally biased region" description="Basic and acidic residues" evidence="16">
    <location>
        <begin position="112"/>
        <end position="146"/>
    </location>
</feature>
<dbReference type="GO" id="GO:0005677">
    <property type="term" value="C:chromatin silencing complex"/>
    <property type="evidence" value="ECO:0000318"/>
    <property type="project" value="GO_Central"/>
</dbReference>
<keyword evidence="12 15" id="KW-0539">Nucleus</keyword>
<evidence type="ECO:0000256" key="11">
    <source>
        <dbReference type="ARBA" id="ARBA00023163"/>
    </source>
</evidence>
<name>W5MTK6_LEPOC</name>
<evidence type="ECO:0000256" key="10">
    <source>
        <dbReference type="ARBA" id="ARBA00023015"/>
    </source>
</evidence>
<feature type="compositionally biased region" description="Polar residues" evidence="16">
    <location>
        <begin position="198"/>
        <end position="208"/>
    </location>
</feature>
<evidence type="ECO:0000256" key="16">
    <source>
        <dbReference type="SAM" id="MobiDB-lite"/>
    </source>
</evidence>
<dbReference type="GO" id="GO:0006364">
    <property type="term" value="P:rRNA processing"/>
    <property type="evidence" value="ECO:0007669"/>
    <property type="project" value="UniProtKB-UniRule"/>
</dbReference>
<dbReference type="SUPFAM" id="SSF53335">
    <property type="entry name" value="S-adenosyl-L-methionine-dependent methyltransferases"/>
    <property type="match status" value="1"/>
</dbReference>
<dbReference type="SMR" id="W5MTK6"/>
<dbReference type="GeneID" id="102684313"/>
<keyword evidence="6 15" id="KW-0489">Methyltransferase</keyword>
<dbReference type="EMBL" id="AHAT01013731">
    <property type="status" value="NOT_ANNOTATED_CDS"/>
    <property type="molecule type" value="Genomic_DNA"/>
</dbReference>
<evidence type="ECO:0000256" key="6">
    <source>
        <dbReference type="ARBA" id="ARBA00022603"/>
    </source>
</evidence>
<evidence type="ECO:0000256" key="1">
    <source>
        <dbReference type="ARBA" id="ARBA00004604"/>
    </source>
</evidence>
<evidence type="ECO:0000256" key="15">
    <source>
        <dbReference type="RuleBase" id="RU365074"/>
    </source>
</evidence>
<dbReference type="AlphaFoldDB" id="W5MTK6"/>
<evidence type="ECO:0000256" key="3">
    <source>
        <dbReference type="ARBA" id="ARBA00020203"/>
    </source>
</evidence>
<reference evidence="17" key="2">
    <citation type="submission" date="2025-08" db="UniProtKB">
        <authorList>
            <consortium name="Ensembl"/>
        </authorList>
    </citation>
    <scope>IDENTIFICATION</scope>
</reference>
<dbReference type="Proteomes" id="UP000018468">
    <property type="component" value="Linkage group LG3"/>
</dbReference>
<dbReference type="FunFam" id="3.40.50.150:FF:000068">
    <property type="entry name" value="Ribosomal RNA-processing protein 8"/>
    <property type="match status" value="1"/>
</dbReference>
<dbReference type="STRING" id="7918.ENSLOCP00000011715"/>
<evidence type="ECO:0000256" key="7">
    <source>
        <dbReference type="ARBA" id="ARBA00022679"/>
    </source>
</evidence>
<feature type="compositionally biased region" description="Basic residues" evidence="16">
    <location>
        <begin position="74"/>
        <end position="84"/>
    </location>
</feature>
<dbReference type="FunFam" id="1.10.10.2150:FF:000001">
    <property type="entry name" value="Ribosomal RNA-processing protein 8"/>
    <property type="match status" value="1"/>
</dbReference>
<dbReference type="PANTHER" id="PTHR12787:SF0">
    <property type="entry name" value="RIBOSOMAL RNA-PROCESSING PROTEIN 8"/>
    <property type="match status" value="1"/>
</dbReference>
<keyword evidence="4" id="KW-0678">Repressor</keyword>
<keyword evidence="10" id="KW-0805">Transcription regulation</keyword>
<dbReference type="CTD" id="23378"/>
<keyword evidence="7 15" id="KW-0808">Transferase</keyword>
<dbReference type="GeneTree" id="ENSGT00390000006189"/>
<organism evidence="17 18">
    <name type="scientific">Lepisosteus oculatus</name>
    <name type="common">Spotted gar</name>
    <dbReference type="NCBI Taxonomy" id="7918"/>
    <lineage>
        <taxon>Eukaryota</taxon>
        <taxon>Metazoa</taxon>
        <taxon>Chordata</taxon>
        <taxon>Craniata</taxon>
        <taxon>Vertebrata</taxon>
        <taxon>Euteleostomi</taxon>
        <taxon>Actinopterygii</taxon>
        <taxon>Neopterygii</taxon>
        <taxon>Holostei</taxon>
        <taxon>Semionotiformes</taxon>
        <taxon>Lepisosteidae</taxon>
        <taxon>Lepisosteus</taxon>
    </lineage>
</organism>
<dbReference type="GO" id="GO:0000183">
    <property type="term" value="P:rDNA heterochromatin formation"/>
    <property type="evidence" value="ECO:0000318"/>
    <property type="project" value="GO_Central"/>
</dbReference>
<feature type="region of interest" description="Disordered" evidence="16">
    <location>
        <begin position="49"/>
        <end position="248"/>
    </location>
</feature>
<sequence length="526" mass="59126">MFAEEEWNDEPTALVLTQAVFHHRQLSDFKSVTGVGNKKSLLRTLQTLGSVPDWNSPCKEGSSDGETDKAPQAAKKKRVRKNYKTAKTEVKDNEEDEGPVEKKRKAWPQKGGELRAQRDRQGSNKEAEMIRQGECETEQLKKDEGQSKVSRKQWKNKMKNKRKCKNKYRQNGQVSTALVVRKDGSGSLERSTVESKTTHSSLQVSQRQEQNKRGEGPGKKEPKGSAAKKVAFRSVEGSGLKSQPDGEEIETSGLWAISARKRKKDPKQQQAKLQKILKVLESKKTGSSVSQKEEKVADSPVPALDRSSALRARMEQRLESARFRYINEQLYTSTSQEAYRMFQQDRQAFNIYHQGFKAQVERWPNNPVDSIISYIRNKPSSMVVADFGCGDCKIAHSVKNKVHSFDLLPISDLVTVCDMAHVPLPDGSVDIAIFCLSLMGTNIGDFVVEANRVLVKSGILMIAEVASRFENVRSFLSALSTLGFKLATKDTSNCYFYTFELIKTKESEGKSHTAGLELKPCMYKKR</sequence>
<dbReference type="Gene3D" id="1.10.10.2150">
    <property type="entry name" value="Ribosomal RNA-processing protein 8, N-terminal domain"/>
    <property type="match status" value="1"/>
</dbReference>
<feature type="compositionally biased region" description="Basic residues" evidence="16">
    <location>
        <begin position="149"/>
        <end position="168"/>
    </location>
</feature>
<evidence type="ECO:0000256" key="14">
    <source>
        <dbReference type="ARBA" id="ARBA00062710"/>
    </source>
</evidence>
<evidence type="ECO:0000256" key="12">
    <source>
        <dbReference type="ARBA" id="ARBA00023242"/>
    </source>
</evidence>
<dbReference type="PANTHER" id="PTHR12787">
    <property type="entry name" value="RIBOSOMAL RNA-PROCESSING PROTEIN 8"/>
    <property type="match status" value="1"/>
</dbReference>
<evidence type="ECO:0000256" key="2">
    <source>
        <dbReference type="ARBA" id="ARBA00006301"/>
    </source>
</evidence>